<dbReference type="Proteomes" id="UP000028990">
    <property type="component" value="Unassembled WGS sequence"/>
</dbReference>
<proteinExistence type="predicted"/>
<accession>A0A091CTE1</accession>
<evidence type="ECO:0000313" key="2">
    <source>
        <dbReference type="EMBL" id="KFO20800.1"/>
    </source>
</evidence>
<protein>
    <submittedName>
        <fullName evidence="2">Uncharacterized protein</fullName>
    </submittedName>
</protein>
<dbReference type="AlphaFoldDB" id="A0A091CTE1"/>
<evidence type="ECO:0000256" key="1">
    <source>
        <dbReference type="SAM" id="MobiDB-lite"/>
    </source>
</evidence>
<organism evidence="2 3">
    <name type="scientific">Fukomys damarensis</name>
    <name type="common">Damaraland mole rat</name>
    <name type="synonym">Cryptomys damarensis</name>
    <dbReference type="NCBI Taxonomy" id="885580"/>
    <lineage>
        <taxon>Eukaryota</taxon>
        <taxon>Metazoa</taxon>
        <taxon>Chordata</taxon>
        <taxon>Craniata</taxon>
        <taxon>Vertebrata</taxon>
        <taxon>Euteleostomi</taxon>
        <taxon>Mammalia</taxon>
        <taxon>Eutheria</taxon>
        <taxon>Euarchontoglires</taxon>
        <taxon>Glires</taxon>
        <taxon>Rodentia</taxon>
        <taxon>Hystricomorpha</taxon>
        <taxon>Bathyergidae</taxon>
        <taxon>Fukomys</taxon>
    </lineage>
</organism>
<feature type="region of interest" description="Disordered" evidence="1">
    <location>
        <begin position="1"/>
        <end position="27"/>
    </location>
</feature>
<gene>
    <name evidence="2" type="ORF">H920_17816</name>
</gene>
<keyword evidence="3" id="KW-1185">Reference proteome</keyword>
<reference evidence="2 3" key="1">
    <citation type="submission" date="2013-11" db="EMBL/GenBank/DDBJ databases">
        <title>The Damaraland mole rat (Fukomys damarensis) genome and evolution of African mole rats.</title>
        <authorList>
            <person name="Gladyshev V.N."/>
            <person name="Fang X."/>
        </authorList>
    </citation>
    <scope>NUCLEOTIDE SEQUENCE [LARGE SCALE GENOMIC DNA]</scope>
    <source>
        <tissue evidence="2">Liver</tissue>
    </source>
</reference>
<name>A0A091CTE1_FUKDA</name>
<dbReference type="EMBL" id="KN124549">
    <property type="protein sequence ID" value="KFO20800.1"/>
    <property type="molecule type" value="Genomic_DNA"/>
</dbReference>
<evidence type="ECO:0000313" key="3">
    <source>
        <dbReference type="Proteomes" id="UP000028990"/>
    </source>
</evidence>
<feature type="region of interest" description="Disordered" evidence="1">
    <location>
        <begin position="61"/>
        <end position="92"/>
    </location>
</feature>
<sequence>MAEETRSSLRACAQQWSPAPGANTCHERKKYGISEDITGKLKHTRKVKKISAIKAHHTMLEQQRNPEAAQDPTHPFGLAQQWSPAPGANTCHERKKYGISEDITGKLKHTRKVKKISAIKAHHTMLAP</sequence>